<gene>
    <name evidence="1" type="ORF">OSB1V03_LOCUS701</name>
</gene>
<reference evidence="1" key="1">
    <citation type="submission" date="2020-11" db="EMBL/GenBank/DDBJ databases">
        <authorList>
            <person name="Tran Van P."/>
        </authorList>
    </citation>
    <scope>NUCLEOTIDE SEQUENCE</scope>
</reference>
<dbReference type="Proteomes" id="UP000759131">
    <property type="component" value="Unassembled WGS sequence"/>
</dbReference>
<organism evidence="1">
    <name type="scientific">Medioppia subpectinata</name>
    <dbReference type="NCBI Taxonomy" id="1979941"/>
    <lineage>
        <taxon>Eukaryota</taxon>
        <taxon>Metazoa</taxon>
        <taxon>Ecdysozoa</taxon>
        <taxon>Arthropoda</taxon>
        <taxon>Chelicerata</taxon>
        <taxon>Arachnida</taxon>
        <taxon>Acari</taxon>
        <taxon>Acariformes</taxon>
        <taxon>Sarcoptiformes</taxon>
        <taxon>Oribatida</taxon>
        <taxon>Brachypylina</taxon>
        <taxon>Oppioidea</taxon>
        <taxon>Oppiidae</taxon>
        <taxon>Medioppia</taxon>
    </lineage>
</organism>
<evidence type="ECO:0000313" key="2">
    <source>
        <dbReference type="Proteomes" id="UP000759131"/>
    </source>
</evidence>
<dbReference type="EMBL" id="CAJPIZ010000161">
    <property type="protein sequence ID" value="CAG2100637.1"/>
    <property type="molecule type" value="Genomic_DNA"/>
</dbReference>
<dbReference type="EMBL" id="OC854736">
    <property type="protein sequence ID" value="CAD7620207.1"/>
    <property type="molecule type" value="Genomic_DNA"/>
</dbReference>
<proteinExistence type="predicted"/>
<dbReference type="SUPFAM" id="SSF55129">
    <property type="entry name" value="Ribosomal protein L30p/L7e"/>
    <property type="match status" value="1"/>
</dbReference>
<evidence type="ECO:0000313" key="1">
    <source>
        <dbReference type="EMBL" id="CAD7620207.1"/>
    </source>
</evidence>
<keyword evidence="2" id="KW-1185">Reference proteome</keyword>
<protein>
    <submittedName>
        <fullName evidence="1">Uncharacterized protein</fullName>
    </submittedName>
</protein>
<sequence>MEDHQNMVTEKIIKDVKQNLKDEEAKKNDSNSYYCPAEPNFYVAILIRNNACMKNMLYGAKDYIAYGQISYELLRKLVYTRGAGGYQECCEFPSTNEP</sequence>
<dbReference type="AlphaFoldDB" id="A0A7R9PTL7"/>
<dbReference type="InterPro" id="IPR036919">
    <property type="entry name" value="Ribo_uL30_ferredoxin-like_sf"/>
</dbReference>
<accession>A0A7R9PTL7</accession>
<name>A0A7R9PTL7_9ACAR</name>
<dbReference type="OrthoDB" id="28644at2759"/>